<dbReference type="HAMAP" id="MF_01020">
    <property type="entry name" value="HisE"/>
    <property type="match status" value="1"/>
</dbReference>
<protein>
    <recommendedName>
        <fullName evidence="10">Phosphoribosyl-ATP pyrophosphatase</fullName>
        <shortName evidence="10">PRA-PH</shortName>
        <ecNumber evidence="10">3.6.1.31</ecNumber>
    </recommendedName>
</protein>
<dbReference type="PANTHER" id="PTHR42945:SF9">
    <property type="entry name" value="HISTIDINE BIOSYNTHESIS BIFUNCTIONAL PROTEIN HISIE"/>
    <property type="match status" value="1"/>
</dbReference>
<dbReference type="EMBL" id="AAOF01000003">
    <property type="protein sequence ID" value="EAR22369.1"/>
    <property type="molecule type" value="Genomic_DNA"/>
</dbReference>
<dbReference type="NCBIfam" id="NF001611">
    <property type="entry name" value="PRK00400.1-3"/>
    <property type="match status" value="1"/>
</dbReference>
<evidence type="ECO:0000256" key="10">
    <source>
        <dbReference type="HAMAP-Rule" id="MF_01020"/>
    </source>
</evidence>
<dbReference type="UniPathway" id="UPA00031">
    <property type="reaction ID" value="UER00007"/>
</dbReference>
<gene>
    <name evidence="10" type="primary">hisE</name>
    <name evidence="11" type="ORF">NB231_11554</name>
</gene>
<dbReference type="HOGENOM" id="CLU_123337_1_2_6"/>
<evidence type="ECO:0000256" key="2">
    <source>
        <dbReference type="ARBA" id="ARBA00004496"/>
    </source>
</evidence>
<dbReference type="STRING" id="314278.NB231_11554"/>
<dbReference type="CDD" id="cd11534">
    <property type="entry name" value="NTP-PPase_HisIE_like"/>
    <property type="match status" value="1"/>
</dbReference>
<evidence type="ECO:0000256" key="3">
    <source>
        <dbReference type="ARBA" id="ARBA00005204"/>
    </source>
</evidence>
<dbReference type="AlphaFoldDB" id="A4BP68"/>
<comment type="catalytic activity">
    <reaction evidence="1 10">
        <text>1-(5-phospho-beta-D-ribosyl)-ATP + H2O = 1-(5-phospho-beta-D-ribosyl)-5'-AMP + diphosphate + H(+)</text>
        <dbReference type="Rhea" id="RHEA:22828"/>
        <dbReference type="ChEBI" id="CHEBI:15377"/>
        <dbReference type="ChEBI" id="CHEBI:15378"/>
        <dbReference type="ChEBI" id="CHEBI:33019"/>
        <dbReference type="ChEBI" id="CHEBI:59457"/>
        <dbReference type="ChEBI" id="CHEBI:73183"/>
        <dbReference type="EC" id="3.6.1.31"/>
    </reaction>
</comment>
<evidence type="ECO:0000313" key="12">
    <source>
        <dbReference type="Proteomes" id="UP000003374"/>
    </source>
</evidence>
<dbReference type="Gene3D" id="1.10.287.1080">
    <property type="entry name" value="MazG-like"/>
    <property type="match status" value="1"/>
</dbReference>
<comment type="pathway">
    <text evidence="3 10">Amino-acid biosynthesis; L-histidine biosynthesis; L-histidine from 5-phospho-alpha-D-ribose 1-diphosphate: step 2/9.</text>
</comment>
<evidence type="ECO:0000256" key="6">
    <source>
        <dbReference type="ARBA" id="ARBA00022741"/>
    </source>
</evidence>
<evidence type="ECO:0000256" key="1">
    <source>
        <dbReference type="ARBA" id="ARBA00001460"/>
    </source>
</evidence>
<dbReference type="InterPro" id="IPR008179">
    <property type="entry name" value="HisE"/>
</dbReference>
<keyword evidence="7 10" id="KW-0378">Hydrolase</keyword>
<dbReference type="NCBIfam" id="NF001613">
    <property type="entry name" value="PRK00400.1-5"/>
    <property type="match status" value="1"/>
</dbReference>
<dbReference type="GO" id="GO:0005737">
    <property type="term" value="C:cytoplasm"/>
    <property type="evidence" value="ECO:0007669"/>
    <property type="project" value="UniProtKB-SubCell"/>
</dbReference>
<accession>A4BP68</accession>
<dbReference type="Proteomes" id="UP000003374">
    <property type="component" value="Unassembled WGS sequence"/>
</dbReference>
<keyword evidence="5 10" id="KW-0028">Amino-acid biosynthesis</keyword>
<keyword evidence="9 10" id="KW-0368">Histidine biosynthesis</keyword>
<keyword evidence="8 10" id="KW-0067">ATP-binding</keyword>
<dbReference type="InterPro" id="IPR021130">
    <property type="entry name" value="PRib-ATP_PPHydrolase-like"/>
</dbReference>
<dbReference type="GO" id="GO:0000105">
    <property type="term" value="P:L-histidine biosynthetic process"/>
    <property type="evidence" value="ECO:0007669"/>
    <property type="project" value="UniProtKB-UniRule"/>
</dbReference>
<reference evidence="11 12" key="1">
    <citation type="submission" date="2006-02" db="EMBL/GenBank/DDBJ databases">
        <authorList>
            <person name="Waterbury J."/>
            <person name="Ferriera S."/>
            <person name="Johnson J."/>
            <person name="Kravitz S."/>
            <person name="Halpern A."/>
            <person name="Remington K."/>
            <person name="Beeson K."/>
            <person name="Tran B."/>
            <person name="Rogers Y.-H."/>
            <person name="Friedman R."/>
            <person name="Venter J.C."/>
        </authorList>
    </citation>
    <scope>NUCLEOTIDE SEQUENCE [LARGE SCALE GENOMIC DNA]</scope>
    <source>
        <strain evidence="11 12">Nb-231</strain>
    </source>
</reference>
<dbReference type="NCBIfam" id="TIGR03188">
    <property type="entry name" value="histidine_hisI"/>
    <property type="match status" value="1"/>
</dbReference>
<dbReference type="GO" id="GO:0005524">
    <property type="term" value="F:ATP binding"/>
    <property type="evidence" value="ECO:0007669"/>
    <property type="project" value="UniProtKB-KW"/>
</dbReference>
<evidence type="ECO:0000256" key="9">
    <source>
        <dbReference type="ARBA" id="ARBA00023102"/>
    </source>
</evidence>
<evidence type="ECO:0000256" key="8">
    <source>
        <dbReference type="ARBA" id="ARBA00022840"/>
    </source>
</evidence>
<dbReference type="PANTHER" id="PTHR42945">
    <property type="entry name" value="HISTIDINE BIOSYNTHESIS BIFUNCTIONAL PROTEIN"/>
    <property type="match status" value="1"/>
</dbReference>
<evidence type="ECO:0000256" key="7">
    <source>
        <dbReference type="ARBA" id="ARBA00022801"/>
    </source>
</evidence>
<dbReference type="OrthoDB" id="9814738at2"/>
<comment type="caution">
    <text evidence="11">The sequence shown here is derived from an EMBL/GenBank/DDBJ whole genome shotgun (WGS) entry which is preliminary data.</text>
</comment>
<dbReference type="SUPFAM" id="SSF101386">
    <property type="entry name" value="all-alpha NTP pyrophosphatases"/>
    <property type="match status" value="1"/>
</dbReference>
<dbReference type="GO" id="GO:0004636">
    <property type="term" value="F:phosphoribosyl-ATP diphosphatase activity"/>
    <property type="evidence" value="ECO:0007669"/>
    <property type="project" value="UniProtKB-UniRule"/>
</dbReference>
<dbReference type="EC" id="3.6.1.31" evidence="10"/>
<dbReference type="eggNOG" id="COG0140">
    <property type="taxonomic scope" value="Bacteria"/>
</dbReference>
<sequence>MVDTFERLAQIIERRKGADPTTSYVAHLYCKGGDHILKKVGEEAFETVLAAKSGEREQIIHETADLWFHTLVMLAHSNLHPQAVLDELERRFGTSGIEEKAARNDDKSASARRQ</sequence>
<comment type="similarity">
    <text evidence="10">Belongs to the PRA-PH family.</text>
</comment>
<evidence type="ECO:0000313" key="11">
    <source>
        <dbReference type="EMBL" id="EAR22369.1"/>
    </source>
</evidence>
<keyword evidence="12" id="KW-1185">Reference proteome</keyword>
<organism evidence="11 12">
    <name type="scientific">Nitrococcus mobilis Nb-231</name>
    <dbReference type="NCBI Taxonomy" id="314278"/>
    <lineage>
        <taxon>Bacteria</taxon>
        <taxon>Pseudomonadati</taxon>
        <taxon>Pseudomonadota</taxon>
        <taxon>Gammaproteobacteria</taxon>
        <taxon>Chromatiales</taxon>
        <taxon>Ectothiorhodospiraceae</taxon>
        <taxon>Nitrococcus</taxon>
    </lineage>
</organism>
<evidence type="ECO:0000256" key="4">
    <source>
        <dbReference type="ARBA" id="ARBA00022490"/>
    </source>
</evidence>
<proteinExistence type="inferred from homology"/>
<name>A4BP68_9GAMM</name>
<comment type="subcellular location">
    <subcellularLocation>
        <location evidence="2 10">Cytoplasm</location>
    </subcellularLocation>
</comment>
<dbReference type="RefSeq" id="WP_005002675.1">
    <property type="nucleotide sequence ID" value="NZ_CH672427.1"/>
</dbReference>
<keyword evidence="6 10" id="KW-0547">Nucleotide-binding</keyword>
<keyword evidence="4 10" id="KW-0963">Cytoplasm</keyword>
<dbReference type="Pfam" id="PF01503">
    <property type="entry name" value="PRA-PH"/>
    <property type="match status" value="1"/>
</dbReference>
<evidence type="ECO:0000256" key="5">
    <source>
        <dbReference type="ARBA" id="ARBA00022605"/>
    </source>
</evidence>